<feature type="transmembrane region" description="Helical" evidence="2">
    <location>
        <begin position="232"/>
        <end position="252"/>
    </location>
</feature>
<dbReference type="InterPro" id="IPR050879">
    <property type="entry name" value="Acyltransferase_3"/>
</dbReference>
<feature type="transmembrane region" description="Helical" evidence="2">
    <location>
        <begin position="166"/>
        <end position="187"/>
    </location>
</feature>
<dbReference type="InterPro" id="IPR002656">
    <property type="entry name" value="Acyl_transf_3_dom"/>
</dbReference>
<feature type="compositionally biased region" description="Basic and acidic residues" evidence="1">
    <location>
        <begin position="9"/>
        <end position="19"/>
    </location>
</feature>
<keyword evidence="5" id="KW-1185">Reference proteome</keyword>
<dbReference type="Proteomes" id="UP000249829">
    <property type="component" value="Unassembled WGS sequence"/>
</dbReference>
<dbReference type="STRING" id="1450538.A0A2V5I875"/>
<feature type="domain" description="Acyltransferase 3" evidence="3">
    <location>
        <begin position="66"/>
        <end position="417"/>
    </location>
</feature>
<evidence type="ECO:0000256" key="1">
    <source>
        <dbReference type="SAM" id="MobiDB-lite"/>
    </source>
</evidence>
<dbReference type="PANTHER" id="PTHR23028:SF125">
    <property type="entry name" value="ACYLTRANSFERASE"/>
    <property type="match status" value="1"/>
</dbReference>
<proteinExistence type="predicted"/>
<feature type="region of interest" description="Disordered" evidence="1">
    <location>
        <begin position="1"/>
        <end position="32"/>
    </location>
</feature>
<feature type="transmembrane region" description="Helical" evidence="2">
    <location>
        <begin position="125"/>
        <end position="146"/>
    </location>
</feature>
<protein>
    <recommendedName>
        <fullName evidence="3">Acyltransferase 3 domain-containing protein</fullName>
    </recommendedName>
</protein>
<feature type="transmembrane region" description="Helical" evidence="2">
    <location>
        <begin position="444"/>
        <end position="465"/>
    </location>
</feature>
<gene>
    <name evidence="4" type="ORF">BO99DRAFT_401902</name>
</gene>
<dbReference type="AlphaFoldDB" id="A0A2V5I875"/>
<evidence type="ECO:0000256" key="2">
    <source>
        <dbReference type="SAM" id="Phobius"/>
    </source>
</evidence>
<organism evidence="4 5">
    <name type="scientific">Aspergillus violaceofuscus (strain CBS 115571)</name>
    <dbReference type="NCBI Taxonomy" id="1450538"/>
    <lineage>
        <taxon>Eukaryota</taxon>
        <taxon>Fungi</taxon>
        <taxon>Dikarya</taxon>
        <taxon>Ascomycota</taxon>
        <taxon>Pezizomycotina</taxon>
        <taxon>Eurotiomycetes</taxon>
        <taxon>Eurotiomycetidae</taxon>
        <taxon>Eurotiales</taxon>
        <taxon>Aspergillaceae</taxon>
        <taxon>Aspergillus</taxon>
    </lineage>
</organism>
<feature type="transmembrane region" description="Helical" evidence="2">
    <location>
        <begin position="391"/>
        <end position="410"/>
    </location>
</feature>
<dbReference type="OMA" id="WWINRLP"/>
<feature type="transmembrane region" description="Helical" evidence="2">
    <location>
        <begin position="360"/>
        <end position="379"/>
    </location>
</feature>
<name>A0A2V5I875_ASPV1</name>
<evidence type="ECO:0000313" key="5">
    <source>
        <dbReference type="Proteomes" id="UP000249829"/>
    </source>
</evidence>
<evidence type="ECO:0000259" key="3">
    <source>
        <dbReference type="Pfam" id="PF01757"/>
    </source>
</evidence>
<reference evidence="4 5" key="1">
    <citation type="submission" date="2018-02" db="EMBL/GenBank/DDBJ databases">
        <title>The genomes of Aspergillus section Nigri reveals drivers in fungal speciation.</title>
        <authorList>
            <consortium name="DOE Joint Genome Institute"/>
            <person name="Vesth T.C."/>
            <person name="Nybo J."/>
            <person name="Theobald S."/>
            <person name="Brandl J."/>
            <person name="Frisvad J.C."/>
            <person name="Nielsen K.F."/>
            <person name="Lyhne E.K."/>
            <person name="Kogle M.E."/>
            <person name="Kuo A."/>
            <person name="Riley R."/>
            <person name="Clum A."/>
            <person name="Nolan M."/>
            <person name="Lipzen A."/>
            <person name="Salamov A."/>
            <person name="Henrissat B."/>
            <person name="Wiebenga A."/>
            <person name="De vries R.P."/>
            <person name="Grigoriev I.V."/>
            <person name="Mortensen U.H."/>
            <person name="Andersen M.R."/>
            <person name="Baker S.E."/>
        </authorList>
    </citation>
    <scope>NUCLEOTIDE SEQUENCE [LARGE SCALE GENOMIC DNA]</scope>
    <source>
        <strain evidence="4 5">CBS 115571</strain>
    </source>
</reference>
<feature type="transmembrane region" description="Helical" evidence="2">
    <location>
        <begin position="264"/>
        <end position="288"/>
    </location>
</feature>
<dbReference type="PANTHER" id="PTHR23028">
    <property type="entry name" value="ACETYLTRANSFERASE"/>
    <property type="match status" value="1"/>
</dbReference>
<sequence>MPALLLSPMREKSLEDGEWKSSLLEPPPIPKSRWMERLCPEFLSRSDHGQDREKLPTSAPRPRRTAYLDGLRGFAALLVYWGHHELWAHDGIGAERIFENAYGYENQRYLVAFPGIRNFFSGGHFAVSVFFVLSGYVLSAKPLALISAGERVALSDNLASALFRRWLRLFLPVIATTFIYMTFLHVFRVKTVPELHGSYGAELWNWYAEFKNFSFIFRGGGEPWFTYNFHSWSIPVEFRGSIIVYTALLAFSRCRRSMRLACEAGLVFYFLYIADGWFGALFMSGMLLCDLDQLAARDQLPDCFVMLEPYREGIFPVLLAISMYLGGVPSRSFEVQILRESPGWYYLSLLKPQAVFDYKWFYLFWAATFLVASLPRMPWLKRFFETPFNQYLGRVSFAFYLVHGPVLWVLGDRLYAAVGWARDSHASNCPGWINRLPLPRVGPLGLEVSFLAPQLILLPVTLWLAEIVTRWIDEPSVRVAQWLYRRTLGNDA</sequence>
<dbReference type="EMBL" id="KZ825126">
    <property type="protein sequence ID" value="PYI20277.1"/>
    <property type="molecule type" value="Genomic_DNA"/>
</dbReference>
<evidence type="ECO:0000313" key="4">
    <source>
        <dbReference type="EMBL" id="PYI20277.1"/>
    </source>
</evidence>
<dbReference type="GO" id="GO:0016747">
    <property type="term" value="F:acyltransferase activity, transferring groups other than amino-acyl groups"/>
    <property type="evidence" value="ECO:0007669"/>
    <property type="project" value="InterPro"/>
</dbReference>
<keyword evidence="2" id="KW-0472">Membrane</keyword>
<keyword evidence="2" id="KW-1133">Transmembrane helix</keyword>
<accession>A0A2V5I875</accession>
<dbReference type="Pfam" id="PF01757">
    <property type="entry name" value="Acyl_transf_3"/>
    <property type="match status" value="1"/>
</dbReference>
<keyword evidence="2" id="KW-0812">Transmembrane</keyword>